<evidence type="ECO:0000259" key="1">
    <source>
        <dbReference type="Pfam" id="PF00534"/>
    </source>
</evidence>
<feature type="domain" description="Glycosyltransferase subfamily 4-like N-terminal" evidence="2">
    <location>
        <begin position="18"/>
        <end position="110"/>
    </location>
</feature>
<dbReference type="Proteomes" id="UP000190092">
    <property type="component" value="Unassembled WGS sequence"/>
</dbReference>
<evidence type="ECO:0000259" key="2">
    <source>
        <dbReference type="Pfam" id="PF13439"/>
    </source>
</evidence>
<organism evidence="3 4">
    <name type="scientific">Enhydrobacter aerosaccus</name>
    <dbReference type="NCBI Taxonomy" id="225324"/>
    <lineage>
        <taxon>Bacteria</taxon>
        <taxon>Pseudomonadati</taxon>
        <taxon>Pseudomonadota</taxon>
        <taxon>Alphaproteobacteria</taxon>
        <taxon>Hyphomicrobiales</taxon>
        <taxon>Enhydrobacter</taxon>
    </lineage>
</organism>
<proteinExistence type="predicted"/>
<dbReference type="InterPro" id="IPR028098">
    <property type="entry name" value="Glyco_trans_4-like_N"/>
</dbReference>
<dbReference type="Gene3D" id="3.40.50.2000">
    <property type="entry name" value="Glycogen Phosphorylase B"/>
    <property type="match status" value="2"/>
</dbReference>
<dbReference type="OrthoDB" id="9807414at2"/>
<protein>
    <submittedName>
        <fullName evidence="3">Glycosyltransferase involved in cell wall bisynthesis</fullName>
    </submittedName>
</protein>
<dbReference type="PANTHER" id="PTHR12526:SF595">
    <property type="entry name" value="BLL5217 PROTEIN"/>
    <property type="match status" value="1"/>
</dbReference>
<dbReference type="GO" id="GO:0016757">
    <property type="term" value="F:glycosyltransferase activity"/>
    <property type="evidence" value="ECO:0007669"/>
    <property type="project" value="InterPro"/>
</dbReference>
<name>A0A1T4T9U7_9HYPH</name>
<dbReference type="SUPFAM" id="SSF53756">
    <property type="entry name" value="UDP-Glycosyltransferase/glycogen phosphorylase"/>
    <property type="match status" value="1"/>
</dbReference>
<feature type="domain" description="Glycosyl transferase family 1" evidence="1">
    <location>
        <begin position="175"/>
        <end position="297"/>
    </location>
</feature>
<reference evidence="4" key="1">
    <citation type="submission" date="2017-02" db="EMBL/GenBank/DDBJ databases">
        <authorList>
            <person name="Varghese N."/>
            <person name="Submissions S."/>
        </authorList>
    </citation>
    <scope>NUCLEOTIDE SEQUENCE [LARGE SCALE GENOMIC DNA]</scope>
    <source>
        <strain evidence="4">ATCC 27094</strain>
    </source>
</reference>
<keyword evidence="4" id="KW-1185">Reference proteome</keyword>
<dbReference type="STRING" id="225324.SAMN02745126_05907"/>
<dbReference type="EMBL" id="FUWJ01000014">
    <property type="protein sequence ID" value="SKA37206.1"/>
    <property type="molecule type" value="Genomic_DNA"/>
</dbReference>
<evidence type="ECO:0000313" key="3">
    <source>
        <dbReference type="EMBL" id="SKA37206.1"/>
    </source>
</evidence>
<dbReference type="AlphaFoldDB" id="A0A1T4T9U7"/>
<keyword evidence="3" id="KW-0808">Transferase</keyword>
<sequence>MRILLSTDPEIEVPPKLYGGIERIVDGLARRLMTRGHKICLVAKPGSSCPVDVFQPWPGQKSQSRLDTVRNALTLGRAIRSFRPDVIHSFSRIAYLTPHLRGRIPIVMTYQRDPTPRTVNLAVKLAAPGVLTFTGCSEYIASCGRKTGGTWLGIPNFADMDSLKFSPSVAADAPLVFLSRVESIKGAHWAIEIARRTGRRLLIAGNHADSGPEGDYWTKEIEPWIGRDGIEYVGPVDDTQKNRVLGQALAMVVPIQWNEPFGIVFAESLACGTPIISCPRGSLPEIVRQGIDGFLINSIEEGCEAVGKLHTIDRASCRRRAEEHYAPDVVVGRYLDLYQQVRAGLRTT</sequence>
<gene>
    <name evidence="3" type="ORF">SAMN02745126_05907</name>
</gene>
<dbReference type="Pfam" id="PF00534">
    <property type="entry name" value="Glycos_transf_1"/>
    <property type="match status" value="1"/>
</dbReference>
<dbReference type="PANTHER" id="PTHR12526">
    <property type="entry name" value="GLYCOSYLTRANSFERASE"/>
    <property type="match status" value="1"/>
</dbReference>
<dbReference type="Pfam" id="PF13439">
    <property type="entry name" value="Glyco_transf_4"/>
    <property type="match status" value="1"/>
</dbReference>
<dbReference type="RefSeq" id="WP_085937641.1">
    <property type="nucleotide sequence ID" value="NZ_FUWJ01000014.1"/>
</dbReference>
<dbReference type="InterPro" id="IPR001296">
    <property type="entry name" value="Glyco_trans_1"/>
</dbReference>
<accession>A0A1T4T9U7</accession>
<evidence type="ECO:0000313" key="4">
    <source>
        <dbReference type="Proteomes" id="UP000190092"/>
    </source>
</evidence>